<dbReference type="Proteomes" id="UP001219525">
    <property type="component" value="Unassembled WGS sequence"/>
</dbReference>
<sequence>MSLCSALRASSFPMPQDYAPAKARKPRPHAIILDRDSALEYTTLIVQSPTIDSRAVSPDFNSRPVSLVSDCSSSDSVAVGFGRKRHFVLPTMPAPAHNVTQSTIVDFGRKKRHSISVPPSSSITLTRKHENRRSLPIVLIPRDGLFPPDVKRELDRRISLPPSNETTINQRTSSILGLTRRAPKPLLLPRQVKLRSSLTGRVKRTVIGRLSSVVSFRVVALVVSRLSAIRRLRLRPLSLGRLASVDDEMERALEEGFIKQLKNLHHLYCYLRAIARL</sequence>
<keyword evidence="2" id="KW-1185">Reference proteome</keyword>
<comment type="caution">
    <text evidence="1">The sequence shown here is derived from an EMBL/GenBank/DDBJ whole genome shotgun (WGS) entry which is preliminary data.</text>
</comment>
<dbReference type="EMBL" id="JARJCW010000004">
    <property type="protein sequence ID" value="KAJ7225966.1"/>
    <property type="molecule type" value="Genomic_DNA"/>
</dbReference>
<evidence type="ECO:0000313" key="1">
    <source>
        <dbReference type="EMBL" id="KAJ7225966.1"/>
    </source>
</evidence>
<name>A0AAD6YQ45_9AGAR</name>
<accession>A0AAD6YQ45</accession>
<gene>
    <name evidence="1" type="ORF">GGX14DRAFT_642148</name>
</gene>
<dbReference type="AlphaFoldDB" id="A0AAD6YQ45"/>
<reference evidence="1" key="1">
    <citation type="submission" date="2023-03" db="EMBL/GenBank/DDBJ databases">
        <title>Massive genome expansion in bonnet fungi (Mycena s.s.) driven by repeated elements and novel gene families across ecological guilds.</title>
        <authorList>
            <consortium name="Lawrence Berkeley National Laboratory"/>
            <person name="Harder C.B."/>
            <person name="Miyauchi S."/>
            <person name="Viragh M."/>
            <person name="Kuo A."/>
            <person name="Thoen E."/>
            <person name="Andreopoulos B."/>
            <person name="Lu D."/>
            <person name="Skrede I."/>
            <person name="Drula E."/>
            <person name="Henrissat B."/>
            <person name="Morin E."/>
            <person name="Kohler A."/>
            <person name="Barry K."/>
            <person name="LaButti K."/>
            <person name="Morin E."/>
            <person name="Salamov A."/>
            <person name="Lipzen A."/>
            <person name="Mereny Z."/>
            <person name="Hegedus B."/>
            <person name="Baldrian P."/>
            <person name="Stursova M."/>
            <person name="Weitz H."/>
            <person name="Taylor A."/>
            <person name="Grigoriev I.V."/>
            <person name="Nagy L.G."/>
            <person name="Martin F."/>
            <person name="Kauserud H."/>
        </authorList>
    </citation>
    <scope>NUCLEOTIDE SEQUENCE</scope>
    <source>
        <strain evidence="1">9144</strain>
    </source>
</reference>
<proteinExistence type="predicted"/>
<organism evidence="1 2">
    <name type="scientific">Mycena pura</name>
    <dbReference type="NCBI Taxonomy" id="153505"/>
    <lineage>
        <taxon>Eukaryota</taxon>
        <taxon>Fungi</taxon>
        <taxon>Dikarya</taxon>
        <taxon>Basidiomycota</taxon>
        <taxon>Agaricomycotina</taxon>
        <taxon>Agaricomycetes</taxon>
        <taxon>Agaricomycetidae</taxon>
        <taxon>Agaricales</taxon>
        <taxon>Marasmiineae</taxon>
        <taxon>Mycenaceae</taxon>
        <taxon>Mycena</taxon>
    </lineage>
</organism>
<protein>
    <submittedName>
        <fullName evidence="1">Uncharacterized protein</fullName>
    </submittedName>
</protein>
<evidence type="ECO:0000313" key="2">
    <source>
        <dbReference type="Proteomes" id="UP001219525"/>
    </source>
</evidence>